<dbReference type="SUPFAM" id="SSF57716">
    <property type="entry name" value="Glucocorticoid receptor-like (DNA-binding domain)"/>
    <property type="match status" value="1"/>
</dbReference>
<feature type="region of interest" description="Disordered" evidence="6">
    <location>
        <begin position="101"/>
        <end position="133"/>
    </location>
</feature>
<dbReference type="EMBL" id="KV454410">
    <property type="protein sequence ID" value="ODQ65470.1"/>
    <property type="molecule type" value="Genomic_DNA"/>
</dbReference>
<feature type="region of interest" description="Disordered" evidence="6">
    <location>
        <begin position="141"/>
        <end position="160"/>
    </location>
</feature>
<evidence type="ECO:0000259" key="7">
    <source>
        <dbReference type="PROSITE" id="PS50064"/>
    </source>
</evidence>
<dbReference type="Proteomes" id="UP000095009">
    <property type="component" value="Unassembled WGS sequence"/>
</dbReference>
<dbReference type="InterPro" id="IPR036957">
    <property type="entry name" value="Znf_PARP_sf"/>
</dbReference>
<dbReference type="SMART" id="SM01336">
    <property type="entry name" value="zf-PARP"/>
    <property type="match status" value="1"/>
</dbReference>
<feature type="compositionally biased region" description="Basic and acidic residues" evidence="6">
    <location>
        <begin position="298"/>
        <end position="310"/>
    </location>
</feature>
<feature type="domain" description="PARP-type" evidence="7">
    <location>
        <begin position="3"/>
        <end position="101"/>
    </location>
</feature>
<organism evidence="8 9">
    <name type="scientific">Nadsonia fulvescens var. elongata DSM 6958</name>
    <dbReference type="NCBI Taxonomy" id="857566"/>
    <lineage>
        <taxon>Eukaryota</taxon>
        <taxon>Fungi</taxon>
        <taxon>Dikarya</taxon>
        <taxon>Ascomycota</taxon>
        <taxon>Saccharomycotina</taxon>
        <taxon>Dipodascomycetes</taxon>
        <taxon>Dipodascales</taxon>
        <taxon>Dipodascales incertae sedis</taxon>
        <taxon>Nadsonia</taxon>
    </lineage>
</organism>
<keyword evidence="9" id="KW-1185">Reference proteome</keyword>
<accession>A0A1E3PJJ1</accession>
<evidence type="ECO:0000256" key="4">
    <source>
        <dbReference type="ARBA" id="ARBA00022833"/>
    </source>
</evidence>
<evidence type="ECO:0000256" key="6">
    <source>
        <dbReference type="SAM" id="MobiDB-lite"/>
    </source>
</evidence>
<evidence type="ECO:0000256" key="1">
    <source>
        <dbReference type="ARBA" id="ARBA00004123"/>
    </source>
</evidence>
<proteinExistence type="predicted"/>
<keyword evidence="2" id="KW-0479">Metal-binding</keyword>
<keyword evidence="4" id="KW-0862">Zinc</keyword>
<feature type="region of interest" description="Disordered" evidence="6">
    <location>
        <begin position="166"/>
        <end position="341"/>
    </location>
</feature>
<evidence type="ECO:0000313" key="8">
    <source>
        <dbReference type="EMBL" id="ODQ65470.1"/>
    </source>
</evidence>
<keyword evidence="3" id="KW-0863">Zinc-finger</keyword>
<evidence type="ECO:0000313" key="9">
    <source>
        <dbReference type="Proteomes" id="UP000095009"/>
    </source>
</evidence>
<dbReference type="STRING" id="857566.A0A1E3PJJ1"/>
<feature type="compositionally biased region" description="Basic and acidic residues" evidence="6">
    <location>
        <begin position="101"/>
        <end position="127"/>
    </location>
</feature>
<feature type="compositionally biased region" description="Acidic residues" evidence="6">
    <location>
        <begin position="177"/>
        <end position="209"/>
    </location>
</feature>
<evidence type="ECO:0000256" key="5">
    <source>
        <dbReference type="ARBA" id="ARBA00023242"/>
    </source>
</evidence>
<feature type="compositionally biased region" description="Basic and acidic residues" evidence="6">
    <location>
        <begin position="241"/>
        <end position="251"/>
    </location>
</feature>
<comment type="subcellular location">
    <subcellularLocation>
        <location evidence="1">Nucleus</location>
    </subcellularLocation>
</comment>
<feature type="compositionally biased region" description="Basic and acidic residues" evidence="6">
    <location>
        <begin position="166"/>
        <end position="176"/>
    </location>
</feature>
<keyword evidence="5" id="KW-0539">Nucleus</keyword>
<evidence type="ECO:0000256" key="2">
    <source>
        <dbReference type="ARBA" id="ARBA00022723"/>
    </source>
</evidence>
<evidence type="ECO:0000256" key="3">
    <source>
        <dbReference type="ARBA" id="ARBA00022771"/>
    </source>
</evidence>
<dbReference type="Pfam" id="PF00645">
    <property type="entry name" value="zf-PARP"/>
    <property type="match status" value="1"/>
</dbReference>
<dbReference type="AlphaFoldDB" id="A0A1E3PJJ1"/>
<sequence length="341" mass="37559">MPYRVELASTGRAGCAAPHCDDKIQKDELRCGVIVTVHDHSSWKWRHWDCNTNLTLHHILDSLNMTKADVVEKGGLSKLDGFDELPEKEQSRIIETFSNLDEKREEGQDHELTTKNSHKEKSNKKSDITSNDYQSTIPIVGEDAHTKANVDESNESLLEGKDAAYKPEDAEAKAEENENSAADDNEDVTAEDNEDVTAEDNEDITAEGNEDIRAEDNEATAEGKFDRGLAAGNEEEVFEEAESKEPPKSEDEQPDTQAAKSKLMSGRGRKGGKRSGVNHEAMTERGRKGGRGAGKNSGNKDHETMVERGRKGGKASGKARASHTEENKVKKQRVGTLSDDE</sequence>
<gene>
    <name evidence="8" type="ORF">NADFUDRAFT_52060</name>
</gene>
<dbReference type="InterPro" id="IPR001510">
    <property type="entry name" value="Znf_PARP"/>
</dbReference>
<dbReference type="PROSITE" id="PS50064">
    <property type="entry name" value="ZF_PARP_2"/>
    <property type="match status" value="1"/>
</dbReference>
<dbReference type="GO" id="GO:0008270">
    <property type="term" value="F:zinc ion binding"/>
    <property type="evidence" value="ECO:0007669"/>
    <property type="project" value="UniProtKB-KW"/>
</dbReference>
<dbReference type="OrthoDB" id="429950at2759"/>
<protein>
    <submittedName>
        <fullName evidence="8">Zf-PARP-domain-containing protein</fullName>
    </submittedName>
</protein>
<reference evidence="8 9" key="1">
    <citation type="journal article" date="2016" name="Proc. Natl. Acad. Sci. U.S.A.">
        <title>Comparative genomics of biotechnologically important yeasts.</title>
        <authorList>
            <person name="Riley R."/>
            <person name="Haridas S."/>
            <person name="Wolfe K.H."/>
            <person name="Lopes M.R."/>
            <person name="Hittinger C.T."/>
            <person name="Goeker M."/>
            <person name="Salamov A.A."/>
            <person name="Wisecaver J.H."/>
            <person name="Long T.M."/>
            <person name="Calvey C.H."/>
            <person name="Aerts A.L."/>
            <person name="Barry K.W."/>
            <person name="Choi C."/>
            <person name="Clum A."/>
            <person name="Coughlan A.Y."/>
            <person name="Deshpande S."/>
            <person name="Douglass A.P."/>
            <person name="Hanson S.J."/>
            <person name="Klenk H.-P."/>
            <person name="LaButti K.M."/>
            <person name="Lapidus A."/>
            <person name="Lindquist E.A."/>
            <person name="Lipzen A.M."/>
            <person name="Meier-Kolthoff J.P."/>
            <person name="Ohm R.A."/>
            <person name="Otillar R.P."/>
            <person name="Pangilinan J.L."/>
            <person name="Peng Y."/>
            <person name="Rokas A."/>
            <person name="Rosa C.A."/>
            <person name="Scheuner C."/>
            <person name="Sibirny A.A."/>
            <person name="Slot J.C."/>
            <person name="Stielow J.B."/>
            <person name="Sun H."/>
            <person name="Kurtzman C.P."/>
            <person name="Blackwell M."/>
            <person name="Grigoriev I.V."/>
            <person name="Jeffries T.W."/>
        </authorList>
    </citation>
    <scope>NUCLEOTIDE SEQUENCE [LARGE SCALE GENOMIC DNA]</scope>
    <source>
        <strain evidence="8 9">DSM 6958</strain>
    </source>
</reference>
<dbReference type="GO" id="GO:0003677">
    <property type="term" value="F:DNA binding"/>
    <property type="evidence" value="ECO:0007669"/>
    <property type="project" value="InterPro"/>
</dbReference>
<feature type="compositionally biased region" description="Basic and acidic residues" evidence="6">
    <location>
        <begin position="210"/>
        <end position="227"/>
    </location>
</feature>
<dbReference type="GO" id="GO:0005634">
    <property type="term" value="C:nucleus"/>
    <property type="evidence" value="ECO:0007669"/>
    <property type="project" value="UniProtKB-SubCell"/>
</dbReference>
<name>A0A1E3PJJ1_9ASCO</name>
<dbReference type="Gene3D" id="3.30.1740.10">
    <property type="entry name" value="Zinc finger, PARP-type"/>
    <property type="match status" value="1"/>
</dbReference>